<keyword evidence="2" id="KW-0472">Membrane</keyword>
<evidence type="ECO:0000256" key="1">
    <source>
        <dbReference type="SAM" id="MobiDB-lite"/>
    </source>
</evidence>
<reference evidence="4 5" key="1">
    <citation type="journal article" date="2017" name="Int. J. Parasitol.">
        <title>The genome of the protozoan parasite Cystoisospora suis and a reverse vaccinology approach to identify vaccine candidates.</title>
        <authorList>
            <person name="Palmieri N."/>
            <person name="Shrestha A."/>
            <person name="Ruttkowski B."/>
            <person name="Beck T."/>
            <person name="Vogl C."/>
            <person name="Tomley F."/>
            <person name="Blake D.P."/>
            <person name="Joachim A."/>
        </authorList>
    </citation>
    <scope>NUCLEOTIDE SEQUENCE [LARGE SCALE GENOMIC DNA]</scope>
    <source>
        <strain evidence="4 5">Wien I</strain>
    </source>
</reference>
<feature type="domain" description="VPS9" evidence="3">
    <location>
        <begin position="397"/>
        <end position="534"/>
    </location>
</feature>
<dbReference type="GeneID" id="94427601"/>
<gene>
    <name evidence="4" type="ORF">CSUI_004197</name>
</gene>
<feature type="region of interest" description="Disordered" evidence="1">
    <location>
        <begin position="288"/>
        <end position="307"/>
    </location>
</feature>
<sequence>MTVLGSHVFLQHLLHRQNRLLKAAAKASTFSTASSKGGGGDATSGSVLLLLPTEESLRGFNIADPFLSETHVCNATAIPSQYLNRRGQGLHREGQSILSDFGFSSPVSARILGEDIIYDEGVTYTCLLISRPLLLSPSSSSSLSSSGSTEKTSVSSSSSATTTATSRLSSSSSLPGQSHPPLYLVGFHPSGGREKSRLDASEKSIEEERDEIWALESQILHVADQWWHRGGRDPKTGVSGGEEVRREVEEEISFFKKTYIFALGCDDEVASRLNRLIHACLDRIKPLVTSSSSSSSSSRSSSSSFLGGRGESFLSSSSSSSSSSTADRFGKHQQASESSKEAASSLQQLSSHVERCASFSGRKLESFRGHINSCIFEKLHVKSLLRGVSVHRAATLFDEISVVKLPEQKSLILGLVVRSIQSSCCRHVSAQLHAKKRQGGRKDVKKRFVNSDGEGEEEEGRARERSLHVQQSQPVEISVDDLVGLVLAAVVMNGGKFILANLWYMTIFNFMKPRENQYAESGFYLTTLHSALSFAFFAPPSVSTGEVEERRGR</sequence>
<feature type="region of interest" description="Disordered" evidence="1">
    <location>
        <begin position="315"/>
        <end position="341"/>
    </location>
</feature>
<dbReference type="RefSeq" id="XP_067923640.1">
    <property type="nucleotide sequence ID" value="XM_068064390.1"/>
</dbReference>
<protein>
    <submittedName>
        <fullName evidence="4">Vacuolar sorting 9 (Vps9 domain) protein</fullName>
    </submittedName>
</protein>
<accession>A0A2C6KCQ5</accession>
<evidence type="ECO:0000256" key="2">
    <source>
        <dbReference type="SAM" id="Phobius"/>
    </source>
</evidence>
<evidence type="ECO:0000259" key="3">
    <source>
        <dbReference type="Pfam" id="PF02204"/>
    </source>
</evidence>
<feature type="compositionally biased region" description="Low complexity" evidence="1">
    <location>
        <begin position="136"/>
        <end position="174"/>
    </location>
</feature>
<dbReference type="OrthoDB" id="331850at2759"/>
<dbReference type="InterPro" id="IPR037191">
    <property type="entry name" value="VPS9_dom_sf"/>
</dbReference>
<dbReference type="Pfam" id="PF02204">
    <property type="entry name" value="VPS9"/>
    <property type="match status" value="1"/>
</dbReference>
<feature type="compositionally biased region" description="Low complexity" evidence="1">
    <location>
        <begin position="315"/>
        <end position="324"/>
    </location>
</feature>
<dbReference type="InterPro" id="IPR003123">
    <property type="entry name" value="VPS9"/>
</dbReference>
<dbReference type="Gene3D" id="1.20.1050.80">
    <property type="entry name" value="VPS9 domain"/>
    <property type="match status" value="1"/>
</dbReference>
<evidence type="ECO:0000313" key="4">
    <source>
        <dbReference type="EMBL" id="PHJ21961.1"/>
    </source>
</evidence>
<keyword evidence="5" id="KW-1185">Reference proteome</keyword>
<dbReference type="VEuPathDB" id="ToxoDB:CSUI_004197"/>
<feature type="compositionally biased region" description="Basic and acidic residues" evidence="1">
    <location>
        <begin position="191"/>
        <end position="203"/>
    </location>
</feature>
<comment type="caution">
    <text evidence="4">The sequence shown here is derived from an EMBL/GenBank/DDBJ whole genome shotgun (WGS) entry which is preliminary data.</text>
</comment>
<organism evidence="4 5">
    <name type="scientific">Cystoisospora suis</name>
    <dbReference type="NCBI Taxonomy" id="483139"/>
    <lineage>
        <taxon>Eukaryota</taxon>
        <taxon>Sar</taxon>
        <taxon>Alveolata</taxon>
        <taxon>Apicomplexa</taxon>
        <taxon>Conoidasida</taxon>
        <taxon>Coccidia</taxon>
        <taxon>Eucoccidiorida</taxon>
        <taxon>Eimeriorina</taxon>
        <taxon>Sarcocystidae</taxon>
        <taxon>Cystoisospora</taxon>
    </lineage>
</organism>
<dbReference type="SUPFAM" id="SSF109993">
    <property type="entry name" value="VPS9 domain"/>
    <property type="match status" value="1"/>
</dbReference>
<dbReference type="AlphaFoldDB" id="A0A2C6KCQ5"/>
<keyword evidence="2" id="KW-1133">Transmembrane helix</keyword>
<dbReference type="Proteomes" id="UP000221165">
    <property type="component" value="Unassembled WGS sequence"/>
</dbReference>
<keyword evidence="2" id="KW-0812">Transmembrane</keyword>
<evidence type="ECO:0000313" key="5">
    <source>
        <dbReference type="Proteomes" id="UP000221165"/>
    </source>
</evidence>
<feature type="transmembrane region" description="Helical" evidence="2">
    <location>
        <begin position="482"/>
        <end position="504"/>
    </location>
</feature>
<proteinExistence type="predicted"/>
<feature type="region of interest" description="Disordered" evidence="1">
    <location>
        <begin position="436"/>
        <end position="466"/>
    </location>
</feature>
<feature type="compositionally biased region" description="Basic residues" evidence="1">
    <location>
        <begin position="436"/>
        <end position="448"/>
    </location>
</feature>
<feature type="region of interest" description="Disordered" evidence="1">
    <location>
        <begin position="136"/>
        <end position="203"/>
    </location>
</feature>
<name>A0A2C6KCQ5_9APIC</name>
<feature type="compositionally biased region" description="Low complexity" evidence="1">
    <location>
        <begin position="290"/>
        <end position="307"/>
    </location>
</feature>
<dbReference type="EMBL" id="MIGC01001933">
    <property type="protein sequence ID" value="PHJ21961.1"/>
    <property type="molecule type" value="Genomic_DNA"/>
</dbReference>